<evidence type="ECO:0000259" key="4">
    <source>
        <dbReference type="Pfam" id="PF13490"/>
    </source>
</evidence>
<gene>
    <name evidence="5" type="ORF">GCM10017774_46580</name>
</gene>
<keyword evidence="3" id="KW-0812">Transmembrane</keyword>
<dbReference type="InterPro" id="IPR041916">
    <property type="entry name" value="Anti_sigma_zinc_sf"/>
</dbReference>
<name>A0ABQ3MGK4_9PSEU</name>
<protein>
    <recommendedName>
        <fullName evidence="4">Putative zinc-finger domain-containing protein</fullName>
    </recommendedName>
</protein>
<feature type="domain" description="Putative zinc-finger" evidence="4">
    <location>
        <begin position="9"/>
        <end position="36"/>
    </location>
</feature>
<keyword evidence="3" id="KW-1133">Transmembrane helix</keyword>
<accession>A0ABQ3MGK4</accession>
<proteinExistence type="predicted"/>
<dbReference type="EMBL" id="BNAR01000007">
    <property type="protein sequence ID" value="GHH45538.1"/>
    <property type="molecule type" value="Genomic_DNA"/>
</dbReference>
<reference evidence="6" key="1">
    <citation type="journal article" date="2019" name="Int. J. Syst. Evol. Microbiol.">
        <title>The Global Catalogue of Microorganisms (GCM) 10K type strain sequencing project: providing services to taxonomists for standard genome sequencing and annotation.</title>
        <authorList>
            <consortium name="The Broad Institute Genomics Platform"/>
            <consortium name="The Broad Institute Genome Sequencing Center for Infectious Disease"/>
            <person name="Wu L."/>
            <person name="Ma J."/>
        </authorList>
    </citation>
    <scope>NUCLEOTIDE SEQUENCE [LARGE SCALE GENOMIC DNA]</scope>
    <source>
        <strain evidence="6">CGMCC 4.7367</strain>
    </source>
</reference>
<keyword evidence="6" id="KW-1185">Reference proteome</keyword>
<feature type="transmembrane region" description="Helical" evidence="3">
    <location>
        <begin position="77"/>
        <end position="98"/>
    </location>
</feature>
<keyword evidence="1" id="KW-0805">Transcription regulation</keyword>
<evidence type="ECO:0000313" key="5">
    <source>
        <dbReference type="EMBL" id="GHH45538.1"/>
    </source>
</evidence>
<dbReference type="Proteomes" id="UP000605568">
    <property type="component" value="Unassembled WGS sequence"/>
</dbReference>
<dbReference type="InterPro" id="IPR027383">
    <property type="entry name" value="Znf_put"/>
</dbReference>
<organism evidence="5 6">
    <name type="scientific">Lentzea cavernae</name>
    <dbReference type="NCBI Taxonomy" id="2020703"/>
    <lineage>
        <taxon>Bacteria</taxon>
        <taxon>Bacillati</taxon>
        <taxon>Actinomycetota</taxon>
        <taxon>Actinomycetes</taxon>
        <taxon>Pseudonocardiales</taxon>
        <taxon>Pseudonocardiaceae</taxon>
        <taxon>Lentzea</taxon>
    </lineage>
</organism>
<keyword evidence="2" id="KW-0804">Transcription</keyword>
<dbReference type="RefSeq" id="WP_191300932.1">
    <property type="nucleotide sequence ID" value="NZ_BNAR01000007.1"/>
</dbReference>
<evidence type="ECO:0000313" key="6">
    <source>
        <dbReference type="Proteomes" id="UP000605568"/>
    </source>
</evidence>
<evidence type="ECO:0000256" key="3">
    <source>
        <dbReference type="SAM" id="Phobius"/>
    </source>
</evidence>
<evidence type="ECO:0000256" key="1">
    <source>
        <dbReference type="ARBA" id="ARBA00023015"/>
    </source>
</evidence>
<dbReference type="Gene3D" id="1.10.10.1320">
    <property type="entry name" value="Anti-sigma factor, zinc-finger domain"/>
    <property type="match status" value="1"/>
</dbReference>
<evidence type="ECO:0000256" key="2">
    <source>
        <dbReference type="ARBA" id="ARBA00023163"/>
    </source>
</evidence>
<dbReference type="Pfam" id="PF13490">
    <property type="entry name" value="zf-HC2"/>
    <property type="match status" value="1"/>
</dbReference>
<keyword evidence="3" id="KW-0472">Membrane</keyword>
<sequence>MSCQHTVDVGAYLFGSLDLKERAAFERHLGTCECCRAEMLRLAPLPGLLGRLTLEDVENLDEIPARPPKPRYDQRRVLVACAAVLVLLALTGVSFLVWPPQAPPVAAPPSPSPPPLPPTWISEDAATGVNGEAEMVSKSWGTEMWFKLGDVKPGARCKVIVFDRRGQREVGGWWGSDHGPDERIPGSTSFRVDQIDRLEVSDESGLLVTLRP</sequence>
<comment type="caution">
    <text evidence="5">The sequence shown here is derived from an EMBL/GenBank/DDBJ whole genome shotgun (WGS) entry which is preliminary data.</text>
</comment>